<accession>A0ABY4PS00</accession>
<keyword evidence="2" id="KW-1185">Reference proteome</keyword>
<dbReference type="RefSeq" id="WP_249587473.1">
    <property type="nucleotide sequence ID" value="NZ_BAAAQL010000032.1"/>
</dbReference>
<dbReference type="Proteomes" id="UP000829992">
    <property type="component" value="Chromosome"/>
</dbReference>
<protein>
    <submittedName>
        <fullName evidence="1">SIR2 family protein</fullName>
    </submittedName>
</protein>
<organism evidence="1 2">
    <name type="scientific">Streptomyces durmitorensis</name>
    <dbReference type="NCBI Taxonomy" id="319947"/>
    <lineage>
        <taxon>Bacteria</taxon>
        <taxon>Bacillati</taxon>
        <taxon>Actinomycetota</taxon>
        <taxon>Actinomycetes</taxon>
        <taxon>Kitasatosporales</taxon>
        <taxon>Streptomycetaceae</taxon>
        <taxon>Streptomyces</taxon>
    </lineage>
</organism>
<evidence type="ECO:0000313" key="2">
    <source>
        <dbReference type="Proteomes" id="UP000829992"/>
    </source>
</evidence>
<name>A0ABY4PS00_9ACTN</name>
<reference evidence="1 2" key="1">
    <citation type="submission" date="2022-05" db="EMBL/GenBank/DDBJ databases">
        <authorList>
            <person name="Zhou X."/>
            <person name="Li K."/>
            <person name="Man Y."/>
        </authorList>
    </citation>
    <scope>NUCLEOTIDE SEQUENCE [LARGE SCALE GENOMIC DNA]</scope>
    <source>
        <strain evidence="1 2">MS405</strain>
    </source>
</reference>
<sequence>MTVVRAKLGAHLRSMTAPFLFVGSGLSRRYIGTEDWEGLLRRFAALTPRPYEFYRTSAEGYLPSVASKIAEVFHDIWWASDDFESSRHEWSSSMDGIESALKVEIAKHLSVTPSLASLGQPEMAEIELLRNAVVDGVITTNYDSLLEELFPDFRTFVGQDELLFANPQGVGEIYKIHGSCRTPDSLVLTAKDYATFERRNAYLAAKLMTIFVEHPVVFLGYSLGDENVMSILRSVAGCLKQENIDELRDRLVFIQWQPEAESSVEPHTIMMDGGFSLTVLRVTVPDFVEVFEVLSGLKRAFPAKMLRRLKEQVYDLVLSDDPHNRLLVADIDDASKDDDIEVVFGVGVSAQLGQTGYVGLGRWNIIDDVISGDSSLDASAVLGQVLPRLLGDLRTYPSLSTFERLKRLMRQAIFSNQRMCMLECVEWLRRVGEVSPPVTRMGKRPLGISRGWSV</sequence>
<proteinExistence type="predicted"/>
<gene>
    <name evidence="1" type="ORF">M4V62_13270</name>
</gene>
<dbReference type="EMBL" id="CP097289">
    <property type="protein sequence ID" value="UQT55994.1"/>
    <property type="molecule type" value="Genomic_DNA"/>
</dbReference>
<evidence type="ECO:0000313" key="1">
    <source>
        <dbReference type="EMBL" id="UQT55994.1"/>
    </source>
</evidence>
<dbReference type="Pfam" id="PF13289">
    <property type="entry name" value="SIR2_2"/>
    <property type="match status" value="1"/>
</dbReference>